<keyword evidence="1" id="KW-0479">Metal-binding</keyword>
<dbReference type="InterPro" id="IPR011234">
    <property type="entry name" value="Fumarylacetoacetase-like_C"/>
</dbReference>
<dbReference type="PANTHER" id="PTHR11820">
    <property type="entry name" value="ACYLPYRUVASE"/>
    <property type="match status" value="1"/>
</dbReference>
<organism evidence="3 4">
    <name type="scientific">Novosphingobium mangrovi</name>
    <name type="common">ex Huang et al. 2023</name>
    <dbReference type="NCBI Taxonomy" id="2976432"/>
    <lineage>
        <taxon>Bacteria</taxon>
        <taxon>Pseudomonadati</taxon>
        <taxon>Pseudomonadota</taxon>
        <taxon>Alphaproteobacteria</taxon>
        <taxon>Sphingomonadales</taxon>
        <taxon>Sphingomonadaceae</taxon>
        <taxon>Novosphingobium</taxon>
    </lineage>
</organism>
<proteinExistence type="predicted"/>
<evidence type="ECO:0000256" key="1">
    <source>
        <dbReference type="ARBA" id="ARBA00022723"/>
    </source>
</evidence>
<gene>
    <name evidence="3" type="ORF">NZK81_17950</name>
</gene>
<evidence type="ECO:0000313" key="4">
    <source>
        <dbReference type="Proteomes" id="UP001165583"/>
    </source>
</evidence>
<feature type="domain" description="Fumarylacetoacetase-like C-terminal" evidence="2">
    <location>
        <begin position="7"/>
        <end position="199"/>
    </location>
</feature>
<keyword evidence="3" id="KW-0378">Hydrolase</keyword>
<dbReference type="InterPro" id="IPR036663">
    <property type="entry name" value="Fumarylacetoacetase_C_sf"/>
</dbReference>
<evidence type="ECO:0000313" key="3">
    <source>
        <dbReference type="EMBL" id="MCT2401438.1"/>
    </source>
</evidence>
<dbReference type="GO" id="GO:0016787">
    <property type="term" value="F:hydrolase activity"/>
    <property type="evidence" value="ECO:0007669"/>
    <property type="project" value="UniProtKB-KW"/>
</dbReference>
<name>A0ABT2I9E0_9SPHN</name>
<sequence>MTVSGSIYGVVLNDRAEREGMQPQFAQKPYQAPPEAPVVYMKARQCVARGEARLPEGKSVRAGATLALLFARDACRVDAANALACVGGVALALDLSLPQENYYRPAIAQSNRDGFLQLGAFVAPVWPEEIVTRIDGVEAHRWRLDRLVRPAADLIAALSGFMTLRAGDVLLIGLPGDAPMIGAGQDALVEAAGLPALSVRMEAEIAA</sequence>
<dbReference type="Pfam" id="PF01557">
    <property type="entry name" value="FAA_hydrolase"/>
    <property type="match status" value="1"/>
</dbReference>
<evidence type="ECO:0000259" key="2">
    <source>
        <dbReference type="Pfam" id="PF01557"/>
    </source>
</evidence>
<accession>A0ABT2I9E0</accession>
<dbReference type="Gene3D" id="3.90.850.10">
    <property type="entry name" value="Fumarylacetoacetase-like, C-terminal domain"/>
    <property type="match status" value="1"/>
</dbReference>
<protein>
    <submittedName>
        <fullName evidence="3">Fumarylacetoacetate hydrolase family protein</fullName>
    </submittedName>
</protein>
<dbReference type="PANTHER" id="PTHR11820:SF114">
    <property type="entry name" value="4-HYDROXYPHENYLACETATE CATABOLISM PROTEIN"/>
    <property type="match status" value="1"/>
</dbReference>
<comment type="caution">
    <text evidence="3">The sequence shown here is derived from an EMBL/GenBank/DDBJ whole genome shotgun (WGS) entry which is preliminary data.</text>
</comment>
<dbReference type="EMBL" id="JANZXA010000014">
    <property type="protein sequence ID" value="MCT2401438.1"/>
    <property type="molecule type" value="Genomic_DNA"/>
</dbReference>
<reference evidence="3" key="1">
    <citation type="submission" date="2022-09" db="EMBL/GenBank/DDBJ databases">
        <title>Novosphingobium sp. Nov., a polycyclic aromatic hydrocarbon-degrading bacterium isolated form mangrove sediments in HongKong.</title>
        <authorList>
            <person name="Hu Z."/>
        </authorList>
    </citation>
    <scope>NUCLEOTIDE SEQUENCE</scope>
    <source>
        <strain evidence="3">HK4-1</strain>
    </source>
</reference>
<dbReference type="SUPFAM" id="SSF56529">
    <property type="entry name" value="FAH"/>
    <property type="match status" value="1"/>
</dbReference>
<dbReference type="Proteomes" id="UP001165583">
    <property type="component" value="Unassembled WGS sequence"/>
</dbReference>
<keyword evidence="4" id="KW-1185">Reference proteome</keyword>
<dbReference type="RefSeq" id="WP_260047465.1">
    <property type="nucleotide sequence ID" value="NZ_JANZXA010000014.1"/>
</dbReference>